<dbReference type="GO" id="GO:0055085">
    <property type="term" value="P:transmembrane transport"/>
    <property type="evidence" value="ECO:0007669"/>
    <property type="project" value="InterPro"/>
</dbReference>
<evidence type="ECO:0000313" key="2">
    <source>
        <dbReference type="EMBL" id="SVC04320.1"/>
    </source>
</evidence>
<dbReference type="Gene3D" id="3.40.190.170">
    <property type="entry name" value="Bacterial extracellular solute-binding protein, family 7"/>
    <property type="match status" value="1"/>
</dbReference>
<protein>
    <recommendedName>
        <fullName evidence="3">C4-dicarboxylate ABC transporter</fullName>
    </recommendedName>
</protein>
<dbReference type="NCBIfam" id="NF037995">
    <property type="entry name" value="TRAP_S1"/>
    <property type="match status" value="1"/>
</dbReference>
<dbReference type="PANTHER" id="PTHR33376:SF5">
    <property type="entry name" value="EXTRACYTOPLASMIC SOLUTE RECEPTOR PROTEIN"/>
    <property type="match status" value="1"/>
</dbReference>
<evidence type="ECO:0008006" key="3">
    <source>
        <dbReference type="Google" id="ProtNLM"/>
    </source>
</evidence>
<accession>A0A382IX67</accession>
<keyword evidence="1" id="KW-0732">Signal</keyword>
<dbReference type="PANTHER" id="PTHR33376">
    <property type="match status" value="1"/>
</dbReference>
<dbReference type="AlphaFoldDB" id="A0A382IX67"/>
<dbReference type="InterPro" id="IPR038404">
    <property type="entry name" value="TRAP_DctP_sf"/>
</dbReference>
<sequence length="207" mass="23307">IFSQPCSLISPEGSGWFTKEIKSVDDLKGLKMRFFGLGAKVMEKLGVSTQLLAAGDIFPALELGTIDATEFSNPSIDLDLGFYQVAKHYYFPGWHQPISMIELMINLDNWNSLSTIQQQIINSVCKESMLQAFAQGEAIQFAALKELESKGVTVHRWNSDILEALQSAWNEVVEEEAEKNADFARVWGELSDFRQNYKVWGDLGYLD</sequence>
<evidence type="ECO:0000256" key="1">
    <source>
        <dbReference type="ARBA" id="ARBA00022729"/>
    </source>
</evidence>
<dbReference type="InterPro" id="IPR018389">
    <property type="entry name" value="DctP_fam"/>
</dbReference>
<dbReference type="Pfam" id="PF03480">
    <property type="entry name" value="DctP"/>
    <property type="match status" value="1"/>
</dbReference>
<feature type="non-terminal residue" evidence="2">
    <location>
        <position position="1"/>
    </location>
</feature>
<dbReference type="EMBL" id="UINC01070287">
    <property type="protein sequence ID" value="SVC04320.1"/>
    <property type="molecule type" value="Genomic_DNA"/>
</dbReference>
<organism evidence="2">
    <name type="scientific">marine metagenome</name>
    <dbReference type="NCBI Taxonomy" id="408172"/>
    <lineage>
        <taxon>unclassified sequences</taxon>
        <taxon>metagenomes</taxon>
        <taxon>ecological metagenomes</taxon>
    </lineage>
</organism>
<dbReference type="Gene3D" id="3.40.190.10">
    <property type="entry name" value="Periplasmic binding protein-like II"/>
    <property type="match status" value="1"/>
</dbReference>
<reference evidence="2" key="1">
    <citation type="submission" date="2018-05" db="EMBL/GenBank/DDBJ databases">
        <authorList>
            <person name="Lanie J.A."/>
            <person name="Ng W.-L."/>
            <person name="Kazmierczak K.M."/>
            <person name="Andrzejewski T.M."/>
            <person name="Davidsen T.M."/>
            <person name="Wayne K.J."/>
            <person name="Tettelin H."/>
            <person name="Glass J.I."/>
            <person name="Rusch D."/>
            <person name="Podicherti R."/>
            <person name="Tsui H.-C.T."/>
            <person name="Winkler M.E."/>
        </authorList>
    </citation>
    <scope>NUCLEOTIDE SEQUENCE</scope>
</reference>
<proteinExistence type="predicted"/>
<gene>
    <name evidence="2" type="ORF">METZ01_LOCUS257174</name>
</gene>
<name>A0A382IX67_9ZZZZ</name>